<evidence type="ECO:0000313" key="4">
    <source>
        <dbReference type="Proteomes" id="UP000757232"/>
    </source>
</evidence>
<dbReference type="PROSITE" id="PS51112">
    <property type="entry name" value="AMMECR1"/>
    <property type="match status" value="1"/>
</dbReference>
<gene>
    <name evidence="3" type="ORF">A7U60_g7406</name>
</gene>
<evidence type="ECO:0000313" key="3">
    <source>
        <dbReference type="EMBL" id="OCB85398.1"/>
    </source>
</evidence>
<dbReference type="InterPro" id="IPR036071">
    <property type="entry name" value="AMMECR1_dom_sf"/>
</dbReference>
<dbReference type="Pfam" id="PF01871">
    <property type="entry name" value="AMMECR1"/>
    <property type="match status" value="2"/>
</dbReference>
<dbReference type="OrthoDB" id="24630at2759"/>
<dbReference type="InterPro" id="IPR027485">
    <property type="entry name" value="AMMECR1_N"/>
</dbReference>
<evidence type="ECO:0000256" key="1">
    <source>
        <dbReference type="SAM" id="MobiDB-lite"/>
    </source>
</evidence>
<dbReference type="Gene3D" id="3.30.1490.150">
    <property type="entry name" value="Hypothetical protein ph0010, domain 2"/>
    <property type="match status" value="1"/>
</dbReference>
<dbReference type="InterPro" id="IPR023473">
    <property type="entry name" value="AMMECR1"/>
</dbReference>
<dbReference type="AlphaFoldDB" id="A0A9Q5N5W2"/>
<feature type="region of interest" description="Disordered" evidence="1">
    <location>
        <begin position="61"/>
        <end position="81"/>
    </location>
</feature>
<reference evidence="3" key="1">
    <citation type="submission" date="2016-06" db="EMBL/GenBank/DDBJ databases">
        <title>Draft Genome sequence of the fungus Inonotus baumii.</title>
        <authorList>
            <person name="Zhu H."/>
            <person name="Lin W."/>
        </authorList>
    </citation>
    <scope>NUCLEOTIDE SEQUENCE</scope>
    <source>
        <strain evidence="3">821</strain>
    </source>
</reference>
<dbReference type="PANTHER" id="PTHR13016">
    <property type="entry name" value="AMMECR1 HOMOLOG"/>
    <property type="match status" value="1"/>
</dbReference>
<comment type="caution">
    <text evidence="3">The sequence shown here is derived from an EMBL/GenBank/DDBJ whole genome shotgun (WGS) entry which is preliminary data.</text>
</comment>
<keyword evidence="4" id="KW-1185">Reference proteome</keyword>
<accession>A0A9Q5N5W2</accession>
<dbReference type="Gene3D" id="3.30.700.20">
    <property type="entry name" value="Hypothetical protein ph0010, domain 1"/>
    <property type="match status" value="1"/>
</dbReference>
<dbReference type="InterPro" id="IPR002733">
    <property type="entry name" value="AMMECR1_domain"/>
</dbReference>
<dbReference type="NCBIfam" id="TIGR00296">
    <property type="entry name" value="TIGR00296 family protein"/>
    <property type="match status" value="1"/>
</dbReference>
<dbReference type="SUPFAM" id="SSF143447">
    <property type="entry name" value="AMMECR1-like"/>
    <property type="match status" value="1"/>
</dbReference>
<name>A0A9Q5N5W2_SANBA</name>
<protein>
    <submittedName>
        <fullName evidence="3">Alport syndrome</fullName>
    </submittedName>
</protein>
<dbReference type="Proteomes" id="UP000757232">
    <property type="component" value="Unassembled WGS sequence"/>
</dbReference>
<feature type="domain" description="AMMECR1" evidence="2">
    <location>
        <begin position="89"/>
        <end position="315"/>
    </location>
</feature>
<dbReference type="PANTHER" id="PTHR13016:SF0">
    <property type="entry name" value="AMME SYNDROME CANDIDATE GENE 1 PROTEIN"/>
    <property type="match status" value="1"/>
</dbReference>
<sequence>MNEKQDAVMDAVMTKCGRKPELTSIYTRSAARASSSIASLGWGQASSPRLTSLQPRGSMALFGSSAHETGGTAPKPDPLPVAATEPEQVIEENNTATPEHCYHAFDALYCALTGRQPVQPEFPDEKYPLFVTWNTRPTRPGRASRLRGCIGTFEPQAVHDGLAEYALISAFKDSRFAPVEARELPNLECAISLLTDFEDASSYMDWSIGIHGIHISFQHPALSGVVADSSATPSPTPSAQFSRSSSRISRRPLTATYLPDVMPEQGWDHLDAVDSAIRKAGWDGRITEDLRRSIKLRRYQSSKCSVTFEDFVNWRKEHGAEV</sequence>
<dbReference type="EMBL" id="LNZH02000209">
    <property type="protein sequence ID" value="OCB85398.1"/>
    <property type="molecule type" value="Genomic_DNA"/>
</dbReference>
<organism evidence="3 4">
    <name type="scientific">Sanghuangporus baumii</name>
    <name type="common">Phellinus baumii</name>
    <dbReference type="NCBI Taxonomy" id="108892"/>
    <lineage>
        <taxon>Eukaryota</taxon>
        <taxon>Fungi</taxon>
        <taxon>Dikarya</taxon>
        <taxon>Basidiomycota</taxon>
        <taxon>Agaricomycotina</taxon>
        <taxon>Agaricomycetes</taxon>
        <taxon>Hymenochaetales</taxon>
        <taxon>Hymenochaetaceae</taxon>
        <taxon>Sanghuangporus</taxon>
    </lineage>
</organism>
<evidence type="ECO:0000259" key="2">
    <source>
        <dbReference type="PROSITE" id="PS51112"/>
    </source>
</evidence>
<proteinExistence type="predicted"/>